<dbReference type="Proteomes" id="UP001174209">
    <property type="component" value="Unassembled WGS sequence"/>
</dbReference>
<dbReference type="InterPro" id="IPR003010">
    <property type="entry name" value="C-N_Hydrolase"/>
</dbReference>
<sequence length="311" mass="33795">MSRPLSLALVQAPTQPENSLTAFASDLERATRAHSLTSLFVYPELHLCGTGEADPNETPSLIEQLAQPLDGERDRSLAELSGDLGVWLVPGSFYERGEDGLIYNTMAVYSPQGRRVAAYRKVFPWRPYEKVAPGSEFVVFDMDGFGRVGLSICYDAWFPESSRHLAWMGAELILNVVQTPTADRTQEVVLAQANAIVNQVFVASVNAAAPQGRGQSLLVDPQGRVRSASTGAESTILTDVIDLDDVNHARNYGTAGVTFPWQQFTPADTPLELPLYSGRIQPENWAIQDSSPLPAPRLAPAGTAPTETSRP</sequence>
<dbReference type="PROSITE" id="PS50263">
    <property type="entry name" value="CN_HYDROLASE"/>
    <property type="match status" value="1"/>
</dbReference>
<keyword evidence="4" id="KW-0378">Hydrolase</keyword>
<name>A0ABT8JZA1_9MICC</name>
<feature type="domain" description="CN hydrolase" evidence="3">
    <location>
        <begin position="5"/>
        <end position="243"/>
    </location>
</feature>
<evidence type="ECO:0000313" key="5">
    <source>
        <dbReference type="Proteomes" id="UP001174209"/>
    </source>
</evidence>
<dbReference type="PANTHER" id="PTHR23088:SF27">
    <property type="entry name" value="DEAMINATED GLUTATHIONE AMIDASE"/>
    <property type="match status" value="1"/>
</dbReference>
<proteinExistence type="inferred from homology"/>
<dbReference type="RefSeq" id="WP_301224168.1">
    <property type="nucleotide sequence ID" value="NZ_JAROCG010000001.1"/>
</dbReference>
<evidence type="ECO:0000313" key="4">
    <source>
        <dbReference type="EMBL" id="MDN4609479.1"/>
    </source>
</evidence>
<dbReference type="Pfam" id="PF00795">
    <property type="entry name" value="CN_hydrolase"/>
    <property type="match status" value="1"/>
</dbReference>
<keyword evidence="5" id="KW-1185">Reference proteome</keyword>
<dbReference type="PANTHER" id="PTHR23088">
    <property type="entry name" value="NITRILASE-RELATED"/>
    <property type="match status" value="1"/>
</dbReference>
<organism evidence="4 5">
    <name type="scientific">Arthrobacter burdickii</name>
    <dbReference type="NCBI Taxonomy" id="3035920"/>
    <lineage>
        <taxon>Bacteria</taxon>
        <taxon>Bacillati</taxon>
        <taxon>Actinomycetota</taxon>
        <taxon>Actinomycetes</taxon>
        <taxon>Micrococcales</taxon>
        <taxon>Micrococcaceae</taxon>
        <taxon>Arthrobacter</taxon>
    </lineage>
</organism>
<feature type="region of interest" description="Disordered" evidence="2">
    <location>
        <begin position="286"/>
        <end position="311"/>
    </location>
</feature>
<dbReference type="Gene3D" id="3.60.110.10">
    <property type="entry name" value="Carbon-nitrogen hydrolase"/>
    <property type="match status" value="1"/>
</dbReference>
<gene>
    <name evidence="4" type="ORF">P5G52_01220</name>
</gene>
<feature type="compositionally biased region" description="Low complexity" evidence="2">
    <location>
        <begin position="296"/>
        <end position="311"/>
    </location>
</feature>
<comment type="caution">
    <text evidence="4">The sequence shown here is derived from an EMBL/GenBank/DDBJ whole genome shotgun (WGS) entry which is preliminary data.</text>
</comment>
<dbReference type="CDD" id="cd07197">
    <property type="entry name" value="nitrilase"/>
    <property type="match status" value="1"/>
</dbReference>
<evidence type="ECO:0000256" key="2">
    <source>
        <dbReference type="SAM" id="MobiDB-lite"/>
    </source>
</evidence>
<accession>A0ABT8JZA1</accession>
<reference evidence="4" key="1">
    <citation type="submission" date="2023-06" db="EMBL/GenBank/DDBJ databases">
        <title>MT1 and MT2 Draft Genomes of Novel Species.</title>
        <authorList>
            <person name="Venkateswaran K."/>
        </authorList>
    </citation>
    <scope>NUCLEOTIDE SEQUENCE</scope>
    <source>
        <strain evidence="4">IIF3SC-B10</strain>
    </source>
</reference>
<evidence type="ECO:0000259" key="3">
    <source>
        <dbReference type="PROSITE" id="PS50263"/>
    </source>
</evidence>
<dbReference type="SUPFAM" id="SSF56317">
    <property type="entry name" value="Carbon-nitrogen hydrolase"/>
    <property type="match status" value="1"/>
</dbReference>
<evidence type="ECO:0000256" key="1">
    <source>
        <dbReference type="ARBA" id="ARBA00010613"/>
    </source>
</evidence>
<dbReference type="EMBL" id="JAROCG010000001">
    <property type="protein sequence ID" value="MDN4609479.1"/>
    <property type="molecule type" value="Genomic_DNA"/>
</dbReference>
<protein>
    <submittedName>
        <fullName evidence="4">Carbon-nitrogen hydrolase family protein</fullName>
    </submittedName>
</protein>
<dbReference type="InterPro" id="IPR036526">
    <property type="entry name" value="C-N_Hydrolase_sf"/>
</dbReference>
<comment type="similarity">
    <text evidence="1">Belongs to the carbon-nitrogen hydrolase superfamily. NIT1/NIT2 family.</text>
</comment>
<dbReference type="GO" id="GO:0016787">
    <property type="term" value="F:hydrolase activity"/>
    <property type="evidence" value="ECO:0007669"/>
    <property type="project" value="UniProtKB-KW"/>
</dbReference>